<name>A0A2N0D6Y5_RHISU</name>
<dbReference type="EMBL" id="PIQN01000016">
    <property type="protein sequence ID" value="PKA41864.1"/>
    <property type="molecule type" value="Genomic_DNA"/>
</dbReference>
<keyword evidence="2" id="KW-0805">Transcription regulation</keyword>
<dbReference type="Proteomes" id="UP001060123">
    <property type="component" value="Chromosome"/>
</dbReference>
<dbReference type="RefSeq" id="WP_027507862.1">
    <property type="nucleotide sequence ID" value="NZ_CP104143.1"/>
</dbReference>
<dbReference type="GO" id="GO:0003700">
    <property type="term" value="F:DNA-binding transcription factor activity"/>
    <property type="evidence" value="ECO:0007669"/>
    <property type="project" value="TreeGrafter"/>
</dbReference>
<evidence type="ECO:0000313" key="6">
    <source>
        <dbReference type="EMBL" id="PKA41864.1"/>
    </source>
</evidence>
<keyword evidence="4" id="KW-0804">Transcription</keyword>
<evidence type="ECO:0000313" key="7">
    <source>
        <dbReference type="EMBL" id="UWU13577.1"/>
    </source>
</evidence>
<dbReference type="SUPFAM" id="SSF53822">
    <property type="entry name" value="Periplasmic binding protein-like I"/>
    <property type="match status" value="1"/>
</dbReference>
<accession>A0A2N0D6Y5</accession>
<dbReference type="InterPro" id="IPR028082">
    <property type="entry name" value="Peripla_BP_I"/>
</dbReference>
<keyword evidence="3" id="KW-0238">DNA-binding</keyword>
<reference evidence="7" key="3">
    <citation type="submission" date="2022-09" db="EMBL/GenBank/DDBJ databases">
        <title>Australian commercial rhizobial inoculants.</title>
        <authorList>
            <person name="Kohlmeier M.G."/>
            <person name="O'Hara G.W."/>
            <person name="Colombi E."/>
            <person name="Ramsay J.P."/>
            <person name="Terpolilli J."/>
        </authorList>
    </citation>
    <scope>NUCLEOTIDE SEQUENCE</scope>
    <source>
        <strain evidence="7">WSM1592</strain>
    </source>
</reference>
<dbReference type="GO" id="GO:0000976">
    <property type="term" value="F:transcription cis-regulatory region binding"/>
    <property type="evidence" value="ECO:0007669"/>
    <property type="project" value="TreeGrafter"/>
</dbReference>
<dbReference type="SMART" id="SM00354">
    <property type="entry name" value="HTH_LACI"/>
    <property type="match status" value="1"/>
</dbReference>
<dbReference type="CDD" id="cd01392">
    <property type="entry name" value="HTH_LacI"/>
    <property type="match status" value="1"/>
</dbReference>
<dbReference type="CDD" id="cd06267">
    <property type="entry name" value="PBP1_LacI_sugar_binding-like"/>
    <property type="match status" value="1"/>
</dbReference>
<dbReference type="SUPFAM" id="SSF47413">
    <property type="entry name" value="lambda repressor-like DNA-binding domains"/>
    <property type="match status" value="1"/>
</dbReference>
<dbReference type="InterPro" id="IPR000843">
    <property type="entry name" value="HTH_LacI"/>
</dbReference>
<dbReference type="Proteomes" id="UP000232164">
    <property type="component" value="Unassembled WGS sequence"/>
</dbReference>
<feature type="domain" description="HTH lacI-type" evidence="5">
    <location>
        <begin position="17"/>
        <end position="72"/>
    </location>
</feature>
<dbReference type="PANTHER" id="PTHR30146">
    <property type="entry name" value="LACI-RELATED TRANSCRIPTIONAL REPRESSOR"/>
    <property type="match status" value="1"/>
</dbReference>
<dbReference type="Gene3D" id="3.40.50.2300">
    <property type="match status" value="2"/>
</dbReference>
<organism evidence="6 8">
    <name type="scientific">Rhizobium sullae</name>
    <name type="common">Rhizobium hedysari</name>
    <dbReference type="NCBI Taxonomy" id="50338"/>
    <lineage>
        <taxon>Bacteria</taxon>
        <taxon>Pseudomonadati</taxon>
        <taxon>Pseudomonadota</taxon>
        <taxon>Alphaproteobacteria</taxon>
        <taxon>Hyphomicrobiales</taxon>
        <taxon>Rhizobiaceae</taxon>
        <taxon>Rhizobium/Agrobacterium group</taxon>
        <taxon>Rhizobium</taxon>
    </lineage>
</organism>
<dbReference type="InterPro" id="IPR010982">
    <property type="entry name" value="Lambda_DNA-bd_dom_sf"/>
</dbReference>
<proteinExistence type="predicted"/>
<dbReference type="PANTHER" id="PTHR30146:SF148">
    <property type="entry name" value="HTH-TYPE TRANSCRIPTIONAL REPRESSOR PURR-RELATED"/>
    <property type="match status" value="1"/>
</dbReference>
<dbReference type="STRING" id="1041146.GCA_000427985_00563"/>
<dbReference type="Pfam" id="PF00356">
    <property type="entry name" value="LacI"/>
    <property type="match status" value="1"/>
</dbReference>
<reference evidence="6 8" key="2">
    <citation type="submission" date="2017-12" db="EMBL/GenBank/DDBJ databases">
        <title>Genome sequence of Rhizobium sullae HCNT1 isolated from Sulla coronaria nodules and featuring peculiar denitrification phenotypes.</title>
        <authorList>
            <person name="De Diego-Diaz B."/>
            <person name="Treu L."/>
            <person name="Campanaro S."/>
            <person name="Da Silva Duarte V."/>
            <person name="Basaglia M."/>
            <person name="Favaro L."/>
            <person name="Casella S."/>
            <person name="Squartini A."/>
        </authorList>
    </citation>
    <scope>NUCLEOTIDE SEQUENCE [LARGE SCALE GENOMIC DNA]</scope>
    <source>
        <strain evidence="6 8">HCNT1</strain>
    </source>
</reference>
<dbReference type="InterPro" id="IPR046335">
    <property type="entry name" value="LacI/GalR-like_sensor"/>
</dbReference>
<dbReference type="PROSITE" id="PS50932">
    <property type="entry name" value="HTH_LACI_2"/>
    <property type="match status" value="1"/>
</dbReference>
<dbReference type="Pfam" id="PF13377">
    <property type="entry name" value="Peripla_BP_3"/>
    <property type="match status" value="1"/>
</dbReference>
<evidence type="ECO:0000313" key="8">
    <source>
        <dbReference type="Proteomes" id="UP000232164"/>
    </source>
</evidence>
<protein>
    <submittedName>
        <fullName evidence="6">LacI family transcriptional regulator</fullName>
    </submittedName>
</protein>
<reference evidence="6 8" key="1">
    <citation type="submission" date="2017-11" db="EMBL/GenBank/DDBJ databases">
        <authorList>
            <person name="Han C.G."/>
        </authorList>
    </citation>
    <scope>NUCLEOTIDE SEQUENCE [LARGE SCALE GENOMIC DNA]</scope>
    <source>
        <strain evidence="6 8">HCNT1</strain>
    </source>
</reference>
<evidence type="ECO:0000259" key="5">
    <source>
        <dbReference type="PROSITE" id="PS50932"/>
    </source>
</evidence>
<dbReference type="OrthoDB" id="7912369at2"/>
<dbReference type="AlphaFoldDB" id="A0A2N0D6Y5"/>
<dbReference type="Gene3D" id="1.10.260.40">
    <property type="entry name" value="lambda repressor-like DNA-binding domains"/>
    <property type="match status" value="1"/>
</dbReference>
<keyword evidence="9" id="KW-1185">Reference proteome</keyword>
<keyword evidence="1" id="KW-0678">Repressor</keyword>
<evidence type="ECO:0000256" key="2">
    <source>
        <dbReference type="ARBA" id="ARBA00023015"/>
    </source>
</evidence>
<evidence type="ECO:0000256" key="1">
    <source>
        <dbReference type="ARBA" id="ARBA00022491"/>
    </source>
</evidence>
<evidence type="ECO:0000256" key="4">
    <source>
        <dbReference type="ARBA" id="ARBA00023163"/>
    </source>
</evidence>
<evidence type="ECO:0000256" key="3">
    <source>
        <dbReference type="ARBA" id="ARBA00023125"/>
    </source>
</evidence>
<sequence>MTVKPLPGKRGKKSKRVRLEDIAEACGVSLSTASRALAGEKGVRPEIRQQVLEVAKIANYVIPTAVAGQKVILAASSAAMIDYVRNQFTLYVLEGLKDRAQALGLEIITRPIAGRHEELAVLKEALDDPQVAGLLFLTVDDEGMLAATRGFHKPVVLLNSDDPFMRLSSVTPCNRSSARLAADHLIDLGHERILFLMRPGRRTIERRYEGWKDALLHRGLPFDEGLMVPVEDWLPELAAQAVAARIAARGLDFTAILAAGDSLAVGAMMGVQQSGFTVPGDVSVMGMDDLPQAAFLNPPLTTMHIPMREIGSVALDLLRDNLSSLPMPPRRVELACHLVERASTARRRPVSIHQISMDSQDRESFPH</sequence>
<dbReference type="EMBL" id="CP104143">
    <property type="protein sequence ID" value="UWU13577.1"/>
    <property type="molecule type" value="Genomic_DNA"/>
</dbReference>
<evidence type="ECO:0000313" key="9">
    <source>
        <dbReference type="Proteomes" id="UP001060123"/>
    </source>
</evidence>
<gene>
    <name evidence="6" type="ORF">CWR43_21220</name>
    <name evidence="7" type="ORF">N2599_15690</name>
</gene>